<dbReference type="PROSITE" id="PS50231">
    <property type="entry name" value="RICIN_B_LECTIN"/>
    <property type="match status" value="1"/>
</dbReference>
<protein>
    <submittedName>
        <fullName evidence="2">Uncharacterized protein</fullName>
    </submittedName>
</protein>
<reference evidence="2" key="1">
    <citation type="submission" date="2022-07" db="EMBL/GenBank/DDBJ databases">
        <title>Phylogenomic reconstructions and comparative analyses of Kickxellomycotina fungi.</title>
        <authorList>
            <person name="Reynolds N.K."/>
            <person name="Stajich J.E."/>
            <person name="Barry K."/>
            <person name="Grigoriev I.V."/>
            <person name="Crous P."/>
            <person name="Smith M.E."/>
        </authorList>
    </citation>
    <scope>NUCLEOTIDE SEQUENCE</scope>
    <source>
        <strain evidence="2">RSA 861</strain>
    </source>
</reference>
<sequence>MHLACPIVTFLVMIAYHPTTITAESLLQPNKLIDEHGRCLSVTEGDVYVGADLTVEACVTSHPVWQTFRPAPYPFKYDGLYGTFNIEGLCVQGPSLAGNIATLPALTIDACTHDDSQLFQMASADSRLGVPPFQLKHKATGLCVGSAPGGSVVVVDCDLPGNRWTTALLGGTLCDGTVWRRFQQEQWPVAGLMRHVGLDVDHYLETIHRQGIPSLTQTDQALLANCHLDIQHYFDDFDRRNHNMFAKLLNYPSLYSTRVLAATDMAVYMFIQSRLAYRVWQNLSPLAIDFVDQFSMVLALQYPEFSWLTVIGKEVVKKAIRKIDNGNPPELKSWGARIQDIFNESVQLIWDMHVHAINITAHNRYDAYANIYQSNDLRQIFGSEEDVQAQITVLLAKEISKVPAMDGQCCILQYTRDLGGAGDYRDSVTGNRYRVVLPGRSHQMLFTNPLRKFFNVEDIVHSRNGWGLRTFKTISGFGTCTLSF</sequence>
<comment type="caution">
    <text evidence="2">The sequence shown here is derived from an EMBL/GenBank/DDBJ whole genome shotgun (WGS) entry which is preliminary data.</text>
</comment>
<dbReference type="AlphaFoldDB" id="A0A9W8DUL4"/>
<dbReference type="Gene3D" id="2.80.10.50">
    <property type="match status" value="1"/>
</dbReference>
<feature type="chain" id="PRO_5040773986" evidence="1">
    <location>
        <begin position="24"/>
        <end position="484"/>
    </location>
</feature>
<proteinExistence type="predicted"/>
<gene>
    <name evidence="2" type="ORF">IWQ60_007484</name>
</gene>
<evidence type="ECO:0000313" key="3">
    <source>
        <dbReference type="Proteomes" id="UP001150569"/>
    </source>
</evidence>
<feature type="signal peptide" evidence="1">
    <location>
        <begin position="1"/>
        <end position="23"/>
    </location>
</feature>
<keyword evidence="3" id="KW-1185">Reference proteome</keyword>
<evidence type="ECO:0000313" key="2">
    <source>
        <dbReference type="EMBL" id="KAJ1918504.1"/>
    </source>
</evidence>
<name>A0A9W8DUL4_9FUNG</name>
<keyword evidence="1" id="KW-0732">Signal</keyword>
<evidence type="ECO:0000256" key="1">
    <source>
        <dbReference type="SAM" id="SignalP"/>
    </source>
</evidence>
<dbReference type="CDD" id="cd00161">
    <property type="entry name" value="beta-trefoil_Ricin-like"/>
    <property type="match status" value="1"/>
</dbReference>
<dbReference type="EMBL" id="JANBPT010000502">
    <property type="protein sequence ID" value="KAJ1918504.1"/>
    <property type="molecule type" value="Genomic_DNA"/>
</dbReference>
<dbReference type="Proteomes" id="UP001150569">
    <property type="component" value="Unassembled WGS sequence"/>
</dbReference>
<accession>A0A9W8DUL4</accession>
<dbReference type="InterPro" id="IPR035992">
    <property type="entry name" value="Ricin_B-like_lectins"/>
</dbReference>
<organism evidence="2 3">
    <name type="scientific">Tieghemiomyces parasiticus</name>
    <dbReference type="NCBI Taxonomy" id="78921"/>
    <lineage>
        <taxon>Eukaryota</taxon>
        <taxon>Fungi</taxon>
        <taxon>Fungi incertae sedis</taxon>
        <taxon>Zoopagomycota</taxon>
        <taxon>Kickxellomycotina</taxon>
        <taxon>Dimargaritomycetes</taxon>
        <taxon>Dimargaritales</taxon>
        <taxon>Dimargaritaceae</taxon>
        <taxon>Tieghemiomyces</taxon>
    </lineage>
</organism>
<dbReference type="SUPFAM" id="SSF50370">
    <property type="entry name" value="Ricin B-like lectins"/>
    <property type="match status" value="1"/>
</dbReference>